<reference evidence="5" key="1">
    <citation type="submission" date="2020-04" db="EMBL/GenBank/DDBJ databases">
        <authorList>
            <person name="Chiriac C."/>
            <person name="Salcher M."/>
            <person name="Ghai R."/>
            <person name="Kavagutti S V."/>
        </authorList>
    </citation>
    <scope>NUCLEOTIDE SEQUENCE</scope>
</reference>
<dbReference type="InterPro" id="IPR014619">
    <property type="entry name" value="Deoxycytidylate_hydroxyMease"/>
</dbReference>
<dbReference type="PIRSF" id="PIRSF036750">
    <property type="entry name" value="dCMP_HMase"/>
    <property type="match status" value="1"/>
</dbReference>
<proteinExistence type="inferred from homology"/>
<evidence type="ECO:0000256" key="3">
    <source>
        <dbReference type="PIRSR" id="PIRSR036750-1"/>
    </source>
</evidence>
<evidence type="ECO:0000256" key="1">
    <source>
        <dbReference type="ARBA" id="ARBA00009972"/>
    </source>
</evidence>
<dbReference type="GO" id="GO:0047153">
    <property type="term" value="F:deoxycytidylate 5-hydroxymethyltransferase activity"/>
    <property type="evidence" value="ECO:0007669"/>
    <property type="project" value="InterPro"/>
</dbReference>
<comment type="similarity">
    <text evidence="1">Belongs to the thymidylate synthase family.</text>
</comment>
<dbReference type="InterPro" id="IPR023451">
    <property type="entry name" value="Thymidate_synth/dCMP_Mease_dom"/>
</dbReference>
<keyword evidence="2" id="KW-0808">Transferase</keyword>
<dbReference type="EMBL" id="LR796247">
    <property type="protein sequence ID" value="CAB4131075.1"/>
    <property type="molecule type" value="Genomic_DNA"/>
</dbReference>
<dbReference type="SUPFAM" id="SSF55831">
    <property type="entry name" value="Thymidylate synthase/dCMP hydroxymethylase"/>
    <property type="match status" value="1"/>
</dbReference>
<feature type="domain" description="Thymidylate synthase/dCMP hydroxymethylase" evidence="4">
    <location>
        <begin position="53"/>
        <end position="224"/>
    </location>
</feature>
<gene>
    <name evidence="5" type="ORF">UFOVP132_40</name>
</gene>
<dbReference type="Pfam" id="PF00303">
    <property type="entry name" value="Thymidylat_synt"/>
    <property type="match status" value="1"/>
</dbReference>
<sequence length="225" mass="26246">MIRRNYVEQIREEFRYLKQQELYITDKTGVKMLEIRGASFVADAPAIFGTVNQDYVDREFAWYQSMSLNVFDIPGGPPAIWKQVGDKEGFINSNYGWAIWSGQNEYQYENVLCELLKNHESRRATMIYTRPSMWTDYNKNGRSDFMCTNAVQYMIRYGKLEAVVQMRSNDVVFGYKNDYAWQKHVLDTLATDLSEAEGGIDVVPGTIHWNVGSLHVYERHFDLID</sequence>
<dbReference type="Gene3D" id="3.30.572.10">
    <property type="entry name" value="Thymidylate synthase/dCMP hydroxymethylase domain"/>
    <property type="match status" value="1"/>
</dbReference>
<dbReference type="InterPro" id="IPR036926">
    <property type="entry name" value="Thymidate_synth/dCMP_Mease_sf"/>
</dbReference>
<protein>
    <submittedName>
        <fullName evidence="5">ThyA Thymidylate synthase</fullName>
    </submittedName>
</protein>
<evidence type="ECO:0000313" key="5">
    <source>
        <dbReference type="EMBL" id="CAB4131075.1"/>
    </source>
</evidence>
<name>A0A6J5LAN9_9CAUD</name>
<feature type="active site" evidence="3">
    <location>
        <position position="147"/>
    </location>
</feature>
<evidence type="ECO:0000259" key="4">
    <source>
        <dbReference type="Pfam" id="PF00303"/>
    </source>
</evidence>
<organism evidence="5">
    <name type="scientific">uncultured Caudovirales phage</name>
    <dbReference type="NCBI Taxonomy" id="2100421"/>
    <lineage>
        <taxon>Viruses</taxon>
        <taxon>Duplodnaviria</taxon>
        <taxon>Heunggongvirae</taxon>
        <taxon>Uroviricota</taxon>
        <taxon>Caudoviricetes</taxon>
        <taxon>Peduoviridae</taxon>
        <taxon>Maltschvirus</taxon>
        <taxon>Maltschvirus maltsch</taxon>
    </lineage>
</organism>
<evidence type="ECO:0000256" key="2">
    <source>
        <dbReference type="ARBA" id="ARBA00022679"/>
    </source>
</evidence>
<accession>A0A6J5LAN9</accession>